<proteinExistence type="predicted"/>
<gene>
    <name evidence="1" type="ORF">BDN72DRAFT_835842</name>
</gene>
<dbReference type="EMBL" id="ML208282">
    <property type="protein sequence ID" value="TFK72748.1"/>
    <property type="molecule type" value="Genomic_DNA"/>
</dbReference>
<reference evidence="1 2" key="1">
    <citation type="journal article" date="2019" name="Nat. Ecol. Evol.">
        <title>Megaphylogeny resolves global patterns of mushroom evolution.</title>
        <authorList>
            <person name="Varga T."/>
            <person name="Krizsan K."/>
            <person name="Foldi C."/>
            <person name="Dima B."/>
            <person name="Sanchez-Garcia M."/>
            <person name="Sanchez-Ramirez S."/>
            <person name="Szollosi G.J."/>
            <person name="Szarkandi J.G."/>
            <person name="Papp V."/>
            <person name="Albert L."/>
            <person name="Andreopoulos W."/>
            <person name="Angelini C."/>
            <person name="Antonin V."/>
            <person name="Barry K.W."/>
            <person name="Bougher N.L."/>
            <person name="Buchanan P."/>
            <person name="Buyck B."/>
            <person name="Bense V."/>
            <person name="Catcheside P."/>
            <person name="Chovatia M."/>
            <person name="Cooper J."/>
            <person name="Damon W."/>
            <person name="Desjardin D."/>
            <person name="Finy P."/>
            <person name="Geml J."/>
            <person name="Haridas S."/>
            <person name="Hughes K."/>
            <person name="Justo A."/>
            <person name="Karasinski D."/>
            <person name="Kautmanova I."/>
            <person name="Kiss B."/>
            <person name="Kocsube S."/>
            <person name="Kotiranta H."/>
            <person name="LaButti K.M."/>
            <person name="Lechner B.E."/>
            <person name="Liimatainen K."/>
            <person name="Lipzen A."/>
            <person name="Lukacs Z."/>
            <person name="Mihaltcheva S."/>
            <person name="Morgado L.N."/>
            <person name="Niskanen T."/>
            <person name="Noordeloos M.E."/>
            <person name="Ohm R.A."/>
            <person name="Ortiz-Santana B."/>
            <person name="Ovrebo C."/>
            <person name="Racz N."/>
            <person name="Riley R."/>
            <person name="Savchenko A."/>
            <person name="Shiryaev A."/>
            <person name="Soop K."/>
            <person name="Spirin V."/>
            <person name="Szebenyi C."/>
            <person name="Tomsovsky M."/>
            <person name="Tulloss R.E."/>
            <person name="Uehling J."/>
            <person name="Grigoriev I.V."/>
            <person name="Vagvolgyi C."/>
            <person name="Papp T."/>
            <person name="Martin F.M."/>
            <person name="Miettinen O."/>
            <person name="Hibbett D.S."/>
            <person name="Nagy L.G."/>
        </authorList>
    </citation>
    <scope>NUCLEOTIDE SEQUENCE [LARGE SCALE GENOMIC DNA]</scope>
    <source>
        <strain evidence="1 2">NL-1719</strain>
    </source>
</reference>
<name>A0ACD3B3V9_9AGAR</name>
<keyword evidence="2" id="KW-1185">Reference proteome</keyword>
<accession>A0ACD3B3V9</accession>
<evidence type="ECO:0000313" key="1">
    <source>
        <dbReference type="EMBL" id="TFK72748.1"/>
    </source>
</evidence>
<sequence>MAMGRTKRARKAPAKRLTNTSSSLGESEELSYPGVDYFTQLPTELLSEIAKYVHMDAVRRVEHPIVNLTEQPLKHALSLAAISRRLRSIFTREPSLWSYIRINTRYTNEAAIIACLERSGNHPLSILWIGEGSIIPETQLVKMIVKHSQRWISFALVSPITGYLCLFMEDPFWNVNAPILKRFYVASTVPDGEEEEDYFGEDCFNFPSIQHIKLYRYPFPTANTSMKTLTRLELDASNGNQLSFEQLALVAKNSVHIEHLNLHQVLDSVSGAPGLTRRQDRITWPSLLQLVIYSETTSPRVYIWRYLELFRVPKLQKFVAISPDTNDFKIDNPDASRIAANIPLVKEVTIICPHIDATAGRKLFIYFPHITHFALCDYPCDGHKPAFNSFFYPNALSNTKIWPNLESITLGYVQNKKLLRNIANCLYTRRKNGRPVAKIIIPRGQSLMTGELKVAQANLVQVTDIMAHADYNFKPR</sequence>
<protein>
    <submittedName>
        <fullName evidence="1">Uncharacterized protein</fullName>
    </submittedName>
</protein>
<organism evidence="1 2">
    <name type="scientific">Pluteus cervinus</name>
    <dbReference type="NCBI Taxonomy" id="181527"/>
    <lineage>
        <taxon>Eukaryota</taxon>
        <taxon>Fungi</taxon>
        <taxon>Dikarya</taxon>
        <taxon>Basidiomycota</taxon>
        <taxon>Agaricomycotina</taxon>
        <taxon>Agaricomycetes</taxon>
        <taxon>Agaricomycetidae</taxon>
        <taxon>Agaricales</taxon>
        <taxon>Pluteineae</taxon>
        <taxon>Pluteaceae</taxon>
        <taxon>Pluteus</taxon>
    </lineage>
</organism>
<evidence type="ECO:0000313" key="2">
    <source>
        <dbReference type="Proteomes" id="UP000308600"/>
    </source>
</evidence>
<dbReference type="Proteomes" id="UP000308600">
    <property type="component" value="Unassembled WGS sequence"/>
</dbReference>